<evidence type="ECO:0000256" key="5">
    <source>
        <dbReference type="ARBA" id="ARBA00023014"/>
    </source>
</evidence>
<dbReference type="InterPro" id="IPR058240">
    <property type="entry name" value="rSAM_sf"/>
</dbReference>
<evidence type="ECO:0000259" key="8">
    <source>
        <dbReference type="PROSITE" id="PS51918"/>
    </source>
</evidence>
<keyword evidence="4" id="KW-0408">Iron</keyword>
<dbReference type="SFLD" id="SFLDG01067">
    <property type="entry name" value="SPASM/twitch_domain_containing"/>
    <property type="match status" value="1"/>
</dbReference>
<dbReference type="GO" id="GO:0005525">
    <property type="term" value="F:GTP binding"/>
    <property type="evidence" value="ECO:0007669"/>
    <property type="project" value="UniProtKB-KW"/>
</dbReference>
<dbReference type="CDD" id="cd01335">
    <property type="entry name" value="Radical_SAM"/>
    <property type="match status" value="1"/>
</dbReference>
<keyword evidence="3" id="KW-0547">Nucleotide-binding</keyword>
<dbReference type="GO" id="GO:0051539">
    <property type="term" value="F:4 iron, 4 sulfur cluster binding"/>
    <property type="evidence" value="ECO:0007669"/>
    <property type="project" value="UniProtKB-KW"/>
</dbReference>
<evidence type="ECO:0000313" key="9">
    <source>
        <dbReference type="EMBL" id="PSN83015.1"/>
    </source>
</evidence>
<dbReference type="AlphaFoldDB" id="A0A2R6A9L4"/>
<dbReference type="InterPro" id="IPR050105">
    <property type="entry name" value="MoCo_biosynth_MoaA/MoaC"/>
</dbReference>
<keyword evidence="5" id="KW-0411">Iron-sulfur</keyword>
<dbReference type="NCBIfam" id="TIGR02668">
    <property type="entry name" value="moaA_archaeal"/>
    <property type="match status" value="1"/>
</dbReference>
<dbReference type="Proteomes" id="UP000240569">
    <property type="component" value="Unassembled WGS sequence"/>
</dbReference>
<evidence type="ECO:0000256" key="7">
    <source>
        <dbReference type="ARBA" id="ARBA00023150"/>
    </source>
</evidence>
<evidence type="ECO:0000256" key="2">
    <source>
        <dbReference type="ARBA" id="ARBA00022723"/>
    </source>
</evidence>
<dbReference type="InterPro" id="IPR013485">
    <property type="entry name" value="MoaA_arc"/>
</dbReference>
<dbReference type="InterPro" id="IPR006638">
    <property type="entry name" value="Elp3/MiaA/NifB-like_rSAM"/>
</dbReference>
<dbReference type="GO" id="GO:0046872">
    <property type="term" value="F:metal ion binding"/>
    <property type="evidence" value="ECO:0007669"/>
    <property type="project" value="UniProtKB-KW"/>
</dbReference>
<dbReference type="SUPFAM" id="SSF102114">
    <property type="entry name" value="Radical SAM enzymes"/>
    <property type="match status" value="1"/>
</dbReference>
<dbReference type="GO" id="GO:0006777">
    <property type="term" value="P:Mo-molybdopterin cofactor biosynthetic process"/>
    <property type="evidence" value="ECO:0007669"/>
    <property type="project" value="UniProtKB-KW"/>
</dbReference>
<dbReference type="Pfam" id="PF04055">
    <property type="entry name" value="Radical_SAM"/>
    <property type="match status" value="1"/>
</dbReference>
<evidence type="ECO:0000256" key="6">
    <source>
        <dbReference type="ARBA" id="ARBA00023134"/>
    </source>
</evidence>
<dbReference type="InterPro" id="IPR013785">
    <property type="entry name" value="Aldolase_TIM"/>
</dbReference>
<accession>A0A2R6A9L4</accession>
<dbReference type="InterPro" id="IPR007197">
    <property type="entry name" value="rSAM"/>
</dbReference>
<dbReference type="PANTHER" id="PTHR22960">
    <property type="entry name" value="MOLYBDOPTERIN COFACTOR SYNTHESIS PROTEIN A"/>
    <property type="match status" value="1"/>
</dbReference>
<evidence type="ECO:0000256" key="3">
    <source>
        <dbReference type="ARBA" id="ARBA00022741"/>
    </source>
</evidence>
<dbReference type="SFLD" id="SFLDS00029">
    <property type="entry name" value="Radical_SAM"/>
    <property type="match status" value="1"/>
</dbReference>
<dbReference type="PANTHER" id="PTHR22960:SF0">
    <property type="entry name" value="MOLYBDENUM COFACTOR BIOSYNTHESIS PROTEIN 1"/>
    <property type="match status" value="1"/>
</dbReference>
<dbReference type="Pfam" id="PF06463">
    <property type="entry name" value="Mob_synth_C"/>
    <property type="match status" value="1"/>
</dbReference>
<dbReference type="GO" id="GO:0061799">
    <property type="term" value="F:cyclic pyranopterin monophosphate synthase activity"/>
    <property type="evidence" value="ECO:0007669"/>
    <property type="project" value="TreeGrafter"/>
</dbReference>
<keyword evidence="7" id="KW-0501">Molybdenum cofactor biosynthesis</keyword>
<reference evidence="9 10" key="1">
    <citation type="submission" date="2017-04" db="EMBL/GenBank/DDBJ databases">
        <title>Novel microbial lineages endemic to geothermal iron-oxide mats fill important gaps in the evolutionary history of Archaea.</title>
        <authorList>
            <person name="Jay Z.J."/>
            <person name="Beam J.P."/>
            <person name="Dlakic M."/>
            <person name="Rusch D.B."/>
            <person name="Kozubal M.A."/>
            <person name="Inskeep W.P."/>
        </authorList>
    </citation>
    <scope>NUCLEOTIDE SEQUENCE [LARGE SCALE GENOMIC DNA]</scope>
    <source>
        <strain evidence="9">BE_D</strain>
    </source>
</reference>
<dbReference type="SFLD" id="SFLDG01386">
    <property type="entry name" value="main_SPASM_domain-containing"/>
    <property type="match status" value="1"/>
</dbReference>
<feature type="domain" description="Radical SAM core" evidence="8">
    <location>
        <begin position="15"/>
        <end position="259"/>
    </location>
</feature>
<keyword evidence="2" id="KW-0479">Metal-binding</keyword>
<evidence type="ECO:0000256" key="4">
    <source>
        <dbReference type="ARBA" id="ARBA00023004"/>
    </source>
</evidence>
<keyword evidence="1" id="KW-0949">S-adenosyl-L-methionine</keyword>
<dbReference type="SMART" id="SM00729">
    <property type="entry name" value="Elp3"/>
    <property type="match status" value="1"/>
</dbReference>
<dbReference type="PROSITE" id="PS51918">
    <property type="entry name" value="RADICAL_SAM"/>
    <property type="match status" value="1"/>
</dbReference>
<dbReference type="EMBL" id="NEXD01000120">
    <property type="protein sequence ID" value="PSN83015.1"/>
    <property type="molecule type" value="Genomic_DNA"/>
</dbReference>
<proteinExistence type="predicted"/>
<evidence type="ECO:0000256" key="1">
    <source>
        <dbReference type="ARBA" id="ARBA00022691"/>
    </source>
</evidence>
<dbReference type="NCBIfam" id="NF001199">
    <property type="entry name" value="PRK00164.2-1"/>
    <property type="match status" value="1"/>
</dbReference>
<dbReference type="InterPro" id="IPR010505">
    <property type="entry name" value="MoaA_twitch"/>
</dbReference>
<organism evidence="9 10">
    <name type="scientific">Candidatus Marsarchaeota G1 archaeon BE_D</name>
    <dbReference type="NCBI Taxonomy" id="1978156"/>
    <lineage>
        <taxon>Archaea</taxon>
        <taxon>Candidatus Marsarchaeota</taxon>
        <taxon>Candidatus Marsarchaeota group 1</taxon>
    </lineage>
</organism>
<evidence type="ECO:0000313" key="10">
    <source>
        <dbReference type="Proteomes" id="UP000240569"/>
    </source>
</evidence>
<dbReference type="Gene3D" id="3.20.20.70">
    <property type="entry name" value="Aldolase class I"/>
    <property type="match status" value="1"/>
</dbReference>
<keyword evidence="6" id="KW-0342">GTP-binding</keyword>
<comment type="caution">
    <text evidence="9">The sequence shown here is derived from an EMBL/GenBank/DDBJ whole genome shotgun (WGS) entry which is preliminary data.</text>
</comment>
<protein>
    <submittedName>
        <fullName evidence="9">GTP 3',8-cyclase MoaA</fullName>
    </submittedName>
</protein>
<gene>
    <name evidence="9" type="ORF">B9Q02_11000</name>
</gene>
<dbReference type="GO" id="GO:0061798">
    <property type="term" value="F:GTP 3',8'-cyclase activity"/>
    <property type="evidence" value="ECO:0007669"/>
    <property type="project" value="TreeGrafter"/>
</dbReference>
<name>A0A2R6A9L4_9ARCH</name>
<sequence length="348" mass="39984">MTHYGNTIGLTLFDRYQRPLLGARISLNYSQFCNFACVFCHKEGNELSRDVFSEEGVMRVHQKEAQEHTLMSAQEIVRVSRILASVGVERFKLTGGEPMLRPDIVQIVQGIASLSPQDFGMTTNATRLYALAEKLKLAGLQRVNISLHSLDRERFKWITGVDRLWDVFRAVEKSVEVGLTPVKLNWVLLKGVNTDEFERFLEYASSFEGKVELQLIELVKEGSAAQNGFFERYFYPLSEIEKTLSQISVKKVVRALQHRPRYLTNKGVWVELVRPSHNSEFCANNDRIRITPDGKFKPCLLRDDNLVDFLTPMRKGASDSEILRLLFLANEKREPYYKKCLVVRRVSS</sequence>